<sequence>MLSRRRVSSARTAGSIPPGALSVSLSFMVTDSMRCGGRVRPRVAGRAQWRQAVRGLREAVDVWRGAASARSPGRWALRIGA</sequence>
<evidence type="ECO:0000313" key="2">
    <source>
        <dbReference type="Proteomes" id="UP001500058"/>
    </source>
</evidence>
<evidence type="ECO:0000313" key="1">
    <source>
        <dbReference type="EMBL" id="GAA2415171.1"/>
    </source>
</evidence>
<protein>
    <submittedName>
        <fullName evidence="1">Uncharacterized protein</fullName>
    </submittedName>
</protein>
<proteinExistence type="predicted"/>
<reference evidence="1 2" key="1">
    <citation type="journal article" date="2019" name="Int. J. Syst. Evol. Microbiol.">
        <title>The Global Catalogue of Microorganisms (GCM) 10K type strain sequencing project: providing services to taxonomists for standard genome sequencing and annotation.</title>
        <authorList>
            <consortium name="The Broad Institute Genomics Platform"/>
            <consortium name="The Broad Institute Genome Sequencing Center for Infectious Disease"/>
            <person name="Wu L."/>
            <person name="Ma J."/>
        </authorList>
    </citation>
    <scope>NUCLEOTIDE SEQUENCE [LARGE SCALE GENOMIC DNA]</scope>
    <source>
        <strain evidence="1 2">JCM 6921</strain>
    </source>
</reference>
<comment type="caution">
    <text evidence="1">The sequence shown here is derived from an EMBL/GenBank/DDBJ whole genome shotgun (WGS) entry which is preliminary data.</text>
</comment>
<dbReference type="Proteomes" id="UP001500058">
    <property type="component" value="Unassembled WGS sequence"/>
</dbReference>
<keyword evidence="2" id="KW-1185">Reference proteome</keyword>
<gene>
    <name evidence="1" type="ORF">GCM10010420_51280</name>
</gene>
<organism evidence="1 2">
    <name type="scientific">Streptomyces glaucosporus</name>
    <dbReference type="NCBI Taxonomy" id="284044"/>
    <lineage>
        <taxon>Bacteria</taxon>
        <taxon>Bacillati</taxon>
        <taxon>Actinomycetota</taxon>
        <taxon>Actinomycetes</taxon>
        <taxon>Kitasatosporales</taxon>
        <taxon>Streptomycetaceae</taxon>
        <taxon>Streptomyces</taxon>
    </lineage>
</organism>
<name>A0ABN3IXF4_9ACTN</name>
<dbReference type="EMBL" id="BAAATJ010000033">
    <property type="protein sequence ID" value="GAA2415171.1"/>
    <property type="molecule type" value="Genomic_DNA"/>
</dbReference>
<accession>A0ABN3IXF4</accession>